<dbReference type="InParanoid" id="I3TCE2"/>
<dbReference type="HOGENOM" id="CLU_188105_0_0_2"/>
<dbReference type="AlphaFoldDB" id="I3TCE2"/>
<feature type="domain" description="DUF5622" evidence="1">
    <location>
        <begin position="3"/>
        <end position="75"/>
    </location>
</feature>
<dbReference type="RefSeq" id="WP_014736681.1">
    <property type="nucleotide sequence ID" value="NC_017954.1"/>
</dbReference>
<dbReference type="Gene3D" id="3.30.160.830">
    <property type="match status" value="1"/>
</dbReference>
<dbReference type="OrthoDB" id="39186at2157"/>
<proteinExistence type="predicted"/>
<dbReference type="eggNOG" id="arCOG04104">
    <property type="taxonomic scope" value="Archaea"/>
</dbReference>
<dbReference type="GeneID" id="13013014"/>
<gene>
    <name evidence="2" type="ordered locus">TCELL_0005</name>
</gene>
<organism evidence="2 3">
    <name type="scientific">Thermogladius calderae (strain DSM 22663 / VKM B-2946 / 1633)</name>
    <dbReference type="NCBI Taxonomy" id="1184251"/>
    <lineage>
        <taxon>Archaea</taxon>
        <taxon>Thermoproteota</taxon>
        <taxon>Thermoprotei</taxon>
        <taxon>Desulfurococcales</taxon>
        <taxon>Desulfurococcaceae</taxon>
        <taxon>Thermogladius</taxon>
    </lineage>
</organism>
<keyword evidence="3" id="KW-1185">Reference proteome</keyword>
<dbReference type="Pfam" id="PF18533">
    <property type="entry name" value="DUF5622"/>
    <property type="match status" value="1"/>
</dbReference>
<sequence length="77" mass="8676">MGLKHGKFIYVERADGFYVKVRLLKVRFGKKGKSSGDFNNPQNYVVLPFKTRKPPASAVVVKGQDLPDEVRRLVDAV</sequence>
<reference evidence="2 3" key="1">
    <citation type="journal article" date="2012" name="J. Bacteriol.">
        <title>Complete genome sequence of the hyperthermophilic cellulolytic Crenarchaeon 'Thermogladius cellulolyticus' 1633.</title>
        <authorList>
            <person name="Mardanov A.V."/>
            <person name="Kochetkova T.V."/>
            <person name="Beletsky A.V."/>
            <person name="Bonch-Osmolovskaya E.A."/>
            <person name="Ravin N.V."/>
            <person name="Skryabin K.G."/>
        </authorList>
    </citation>
    <scope>NUCLEOTIDE SEQUENCE [LARGE SCALE GENOMIC DNA]</scope>
    <source>
        <strain evidence="3">DSM 22663 / VKM B-2946 / 1633</strain>
    </source>
</reference>
<name>I3TCE2_THEC1</name>
<dbReference type="KEGG" id="thg:TCELL_0005"/>
<evidence type="ECO:0000259" key="1">
    <source>
        <dbReference type="Pfam" id="PF18533"/>
    </source>
</evidence>
<evidence type="ECO:0000313" key="3">
    <source>
        <dbReference type="Proteomes" id="UP000005270"/>
    </source>
</evidence>
<dbReference type="STRING" id="1184251.TCELL_0005"/>
<dbReference type="Proteomes" id="UP000005270">
    <property type="component" value="Chromosome"/>
</dbReference>
<accession>I3TCE2</accession>
<evidence type="ECO:0000313" key="2">
    <source>
        <dbReference type="EMBL" id="AFK50430.1"/>
    </source>
</evidence>
<protein>
    <recommendedName>
        <fullName evidence="1">DUF5622 domain-containing protein</fullName>
    </recommendedName>
</protein>
<dbReference type="EMBL" id="CP003531">
    <property type="protein sequence ID" value="AFK50430.1"/>
    <property type="molecule type" value="Genomic_DNA"/>
</dbReference>
<dbReference type="InterPro" id="IPR041043">
    <property type="entry name" value="DUF5622"/>
</dbReference>